<keyword evidence="3" id="KW-1185">Reference proteome</keyword>
<dbReference type="Pfam" id="PF09876">
    <property type="entry name" value="DUF2103"/>
    <property type="match status" value="1"/>
</dbReference>
<dbReference type="InterPro" id="IPR018664">
    <property type="entry name" value="DUF2103_metal-binding"/>
</dbReference>
<dbReference type="AlphaFoldDB" id="A0A5P8W6H6"/>
<name>A0A5P8W6H6_9NOSO</name>
<evidence type="ECO:0000313" key="2">
    <source>
        <dbReference type="EMBL" id="QFS48328.1"/>
    </source>
</evidence>
<dbReference type="Proteomes" id="UP000326678">
    <property type="component" value="Chromosome Gxm1"/>
</dbReference>
<reference evidence="2 3" key="1">
    <citation type="submission" date="2019-10" db="EMBL/GenBank/DDBJ databases">
        <title>Genomic and transcriptomic insights into the perfect genentic adaptation of a filamentous nitrogen-fixing cyanobacterium to rice fields.</title>
        <authorList>
            <person name="Chen Z."/>
        </authorList>
    </citation>
    <scope>NUCLEOTIDE SEQUENCE [LARGE SCALE GENOMIC DNA]</scope>
    <source>
        <strain evidence="2">CCNUC1</strain>
    </source>
</reference>
<feature type="compositionally biased region" description="Polar residues" evidence="1">
    <location>
        <begin position="1"/>
        <end position="11"/>
    </location>
</feature>
<dbReference type="RefSeq" id="WP_152590169.1">
    <property type="nucleotide sequence ID" value="NZ_CP045226.1"/>
</dbReference>
<proteinExistence type="predicted"/>
<feature type="region of interest" description="Disordered" evidence="1">
    <location>
        <begin position="1"/>
        <end position="20"/>
    </location>
</feature>
<accession>A0A5P8W6H6</accession>
<dbReference type="KEGG" id="nsh:GXM_05820"/>
<evidence type="ECO:0008006" key="4">
    <source>
        <dbReference type="Google" id="ProtNLM"/>
    </source>
</evidence>
<gene>
    <name evidence="2" type="ORF">GXM_05820</name>
</gene>
<dbReference type="EMBL" id="CP045226">
    <property type="protein sequence ID" value="QFS48328.1"/>
    <property type="molecule type" value="Genomic_DNA"/>
</dbReference>
<evidence type="ECO:0000313" key="3">
    <source>
        <dbReference type="Proteomes" id="UP000326678"/>
    </source>
</evidence>
<evidence type="ECO:0000256" key="1">
    <source>
        <dbReference type="SAM" id="MobiDB-lite"/>
    </source>
</evidence>
<sequence length="114" mass="12418">MGKSTADSLRTASLRDATRTQKAGRLVWNHSTHLDGLIPILERLCQQDSIQTVTPGVIGRAKGHCPKMQLRVSVPIRGGYKVIARQGKTVQEVFILTPLAQSELETALAIAMKS</sequence>
<protein>
    <recommendedName>
        <fullName evidence="4">Metal-binding protein</fullName>
    </recommendedName>
</protein>
<organism evidence="2 3">
    <name type="scientific">Nostoc sphaeroides CCNUC1</name>
    <dbReference type="NCBI Taxonomy" id="2653204"/>
    <lineage>
        <taxon>Bacteria</taxon>
        <taxon>Bacillati</taxon>
        <taxon>Cyanobacteriota</taxon>
        <taxon>Cyanophyceae</taxon>
        <taxon>Nostocales</taxon>
        <taxon>Nostocaceae</taxon>
        <taxon>Nostoc</taxon>
    </lineage>
</organism>